<gene>
    <name evidence="2" type="ORF">ACKI18_20610</name>
</gene>
<name>A0ABW9HSM5_9ACTN</name>
<evidence type="ECO:0000313" key="3">
    <source>
        <dbReference type="Proteomes" id="UP001631957"/>
    </source>
</evidence>
<evidence type="ECO:0000256" key="1">
    <source>
        <dbReference type="SAM" id="MobiDB-lite"/>
    </source>
</evidence>
<dbReference type="EMBL" id="JBJVNI010000010">
    <property type="protein sequence ID" value="MFM9611099.1"/>
    <property type="molecule type" value="Genomic_DNA"/>
</dbReference>
<evidence type="ECO:0000313" key="2">
    <source>
        <dbReference type="EMBL" id="MFM9611099.1"/>
    </source>
</evidence>
<dbReference type="RefSeq" id="WP_409122016.1">
    <property type="nucleotide sequence ID" value="NZ_JBJVNI010000010.1"/>
</dbReference>
<feature type="compositionally biased region" description="Acidic residues" evidence="1">
    <location>
        <begin position="96"/>
        <end position="109"/>
    </location>
</feature>
<protein>
    <submittedName>
        <fullName evidence="2">Uncharacterized protein</fullName>
    </submittedName>
</protein>
<comment type="caution">
    <text evidence="2">The sequence shown here is derived from an EMBL/GenBank/DDBJ whole genome shotgun (WGS) entry which is preliminary data.</text>
</comment>
<keyword evidence="3" id="KW-1185">Reference proteome</keyword>
<dbReference type="Proteomes" id="UP001631957">
    <property type="component" value="Unassembled WGS sequence"/>
</dbReference>
<organism evidence="2 3">
    <name type="scientific">Streptomyces niveiscabiei</name>
    <dbReference type="NCBI Taxonomy" id="164115"/>
    <lineage>
        <taxon>Bacteria</taxon>
        <taxon>Bacillati</taxon>
        <taxon>Actinomycetota</taxon>
        <taxon>Actinomycetes</taxon>
        <taxon>Kitasatosporales</taxon>
        <taxon>Streptomycetaceae</taxon>
        <taxon>Streptomyces</taxon>
    </lineage>
</organism>
<sequence>MDPKLRLLPWTTLDGRPCYLSPDPSGKGRITRLADEIEATQMDTAVEVLGHAKVLLDDPDSAPREVRFAGRRLAECLRDTVRVAESRGRRLGVGDDGFEDGGFEVDDDAPLGPKSG</sequence>
<reference evidence="2 3" key="1">
    <citation type="submission" date="2024-12" db="EMBL/GenBank/DDBJ databases">
        <title>Forecasting of Potato common scab and diversities of Pathogenic streptomyces spp. in china.</title>
        <authorList>
            <person name="Handique U."/>
            <person name="Wu J."/>
        </authorList>
    </citation>
    <scope>NUCLEOTIDE SEQUENCE [LARGE SCALE GENOMIC DNA]</scope>
    <source>
        <strain evidence="2 3">ZRIMU1530</strain>
    </source>
</reference>
<accession>A0ABW9HSM5</accession>
<feature type="region of interest" description="Disordered" evidence="1">
    <location>
        <begin position="91"/>
        <end position="116"/>
    </location>
</feature>
<proteinExistence type="predicted"/>